<dbReference type="InterPro" id="IPR007700">
    <property type="entry name" value="DUF668"/>
</dbReference>
<feature type="domain" description="DUF668" evidence="2">
    <location>
        <begin position="425"/>
        <end position="515"/>
    </location>
</feature>
<evidence type="ECO:0008006" key="6">
    <source>
        <dbReference type="Google" id="ProtNLM"/>
    </source>
</evidence>
<dbReference type="GO" id="GO:0045927">
    <property type="term" value="P:positive regulation of growth"/>
    <property type="evidence" value="ECO:0007669"/>
    <property type="project" value="InterPro"/>
</dbReference>
<evidence type="ECO:0000313" key="4">
    <source>
        <dbReference type="EMBL" id="RYQ92448.1"/>
    </source>
</evidence>
<feature type="region of interest" description="Disordered" evidence="1">
    <location>
        <begin position="307"/>
        <end position="344"/>
    </location>
</feature>
<proteinExistence type="predicted"/>
<evidence type="ECO:0000259" key="2">
    <source>
        <dbReference type="Pfam" id="PF05003"/>
    </source>
</evidence>
<dbReference type="PANTHER" id="PTHR31371:SF20">
    <property type="entry name" value="OS12G0146500 PROTEIN"/>
    <property type="match status" value="1"/>
</dbReference>
<name>A0A444XRS5_ARAHY</name>
<dbReference type="STRING" id="3818.A0A444XRS5"/>
<feature type="compositionally biased region" description="Polar residues" evidence="1">
    <location>
        <begin position="248"/>
        <end position="259"/>
    </location>
</feature>
<dbReference type="Proteomes" id="UP000289738">
    <property type="component" value="Chromosome B09"/>
</dbReference>
<dbReference type="Pfam" id="PF11961">
    <property type="entry name" value="DUF3475"/>
    <property type="match status" value="1"/>
</dbReference>
<evidence type="ECO:0000256" key="1">
    <source>
        <dbReference type="SAM" id="MobiDB-lite"/>
    </source>
</evidence>
<keyword evidence="5" id="KW-1185">Reference proteome</keyword>
<feature type="domain" description="DUF3475" evidence="3">
    <location>
        <begin position="28"/>
        <end position="84"/>
    </location>
</feature>
<dbReference type="AlphaFoldDB" id="A0A444XRS5"/>
<reference evidence="4 5" key="1">
    <citation type="submission" date="2019-01" db="EMBL/GenBank/DDBJ databases">
        <title>Sequencing of cultivated peanut Arachis hypogaea provides insights into genome evolution and oil improvement.</title>
        <authorList>
            <person name="Chen X."/>
        </authorList>
    </citation>
    <scope>NUCLEOTIDE SEQUENCE [LARGE SCALE GENOMIC DNA]</scope>
    <source>
        <strain evidence="5">cv. Fuhuasheng</strain>
        <tissue evidence="4">Leaves</tissue>
    </source>
</reference>
<accession>A0A444XRS5</accession>
<dbReference type="PANTHER" id="PTHR31371">
    <property type="entry name" value="BNAC09G50660D PROTEIN"/>
    <property type="match status" value="1"/>
</dbReference>
<organism evidence="4 5">
    <name type="scientific">Arachis hypogaea</name>
    <name type="common">Peanut</name>
    <dbReference type="NCBI Taxonomy" id="3818"/>
    <lineage>
        <taxon>Eukaryota</taxon>
        <taxon>Viridiplantae</taxon>
        <taxon>Streptophyta</taxon>
        <taxon>Embryophyta</taxon>
        <taxon>Tracheophyta</taxon>
        <taxon>Spermatophyta</taxon>
        <taxon>Magnoliopsida</taxon>
        <taxon>eudicotyledons</taxon>
        <taxon>Gunneridae</taxon>
        <taxon>Pentapetalae</taxon>
        <taxon>rosids</taxon>
        <taxon>fabids</taxon>
        <taxon>Fabales</taxon>
        <taxon>Fabaceae</taxon>
        <taxon>Papilionoideae</taxon>
        <taxon>50 kb inversion clade</taxon>
        <taxon>dalbergioids sensu lato</taxon>
        <taxon>Dalbergieae</taxon>
        <taxon>Pterocarpus clade</taxon>
        <taxon>Arachis</taxon>
    </lineage>
</organism>
<protein>
    <recommendedName>
        <fullName evidence="6">DUF668 domain-containing protein</fullName>
    </recommendedName>
</protein>
<feature type="region of interest" description="Disordered" evidence="1">
    <location>
        <begin position="239"/>
        <end position="259"/>
    </location>
</feature>
<dbReference type="Pfam" id="PF05003">
    <property type="entry name" value="DUF668"/>
    <property type="match status" value="1"/>
</dbReference>
<comment type="caution">
    <text evidence="4">The sequence shown here is derived from an EMBL/GenBank/DDBJ whole genome shotgun (WGS) entry which is preliminary data.</text>
</comment>
<sequence>MVAESWFRSLWKTQRKDGTSSEKSVIGVLAFEVASLMSKIVNLWQTLSDKQVARLREEITHSVGIKRLVSEDENFIVRLISLEMLETMAHVAESVARLGKKCSEPSLKRFENAFDEFITLGVDPLKWEFTSKKMEKKVKRMEKFISTNASLYQEMEMLNDLEQTLKRMKAYGESDGANVVDYQKKVAWKRVEVKNLKDDSLWNRTFDYTVELLARSLFTIFSRINLVFGVQEVIDARRTRNSTNRNSGHSQDSHSVSELLQPSIHPSENNVARFASGPLGAFTLRSSPSVRTKVTSVFSSGPLGDSSLNSSLTQAKSRRSKLFSGPLGKSSKKPIADGGTNNSSRIWKIQGQSTTINGKETHSKHSRLTQVGPLKGCMAADSSSVTDCLLNLNDDSLRTPNGKDANSNQSLFSSLCRLKPPSESLGAASLALQYANIIVVIEKLAASPYMIGLDARDDLYNMLPRRIRDSLRTKLKPYSKGMKSAVYDASLADDWTEAITSILEWLAPLAHNMLRWQSERSYEQHSFVSRTNVLLVQTLYFANQEQTEAIITELLVGLNYVSRYVRDLNAKALADCGSSRTSSSDPAPTKLLPYKSQLWCIVKEMLTSTIIILRGREQKERSTINLSFCVLSKIKTPKHNLKIRMQWFFDLFSGDDLAKEVRCVVEEQFVSKVGMTFKILEKVGKFCKDCSKLADRAEMLKQYRELCIFVRCTIKNNEKVKIKLSKTYQSFVAAADGHHKLSFIEKYEKYGIFPNKMMQKKFGQSHFLVFQISFCNCVMANSLDISEIE</sequence>
<gene>
    <name evidence="4" type="ORF">Ahy_B09g098680</name>
</gene>
<evidence type="ECO:0000313" key="5">
    <source>
        <dbReference type="Proteomes" id="UP000289738"/>
    </source>
</evidence>
<dbReference type="InterPro" id="IPR021864">
    <property type="entry name" value="DUF3475"/>
</dbReference>
<evidence type="ECO:0000259" key="3">
    <source>
        <dbReference type="Pfam" id="PF11961"/>
    </source>
</evidence>
<dbReference type="EMBL" id="SDMP01000019">
    <property type="protein sequence ID" value="RYQ92448.1"/>
    <property type="molecule type" value="Genomic_DNA"/>
</dbReference>